<keyword evidence="3" id="KW-1185">Reference proteome</keyword>
<dbReference type="OrthoDB" id="10290181at2759"/>
<dbReference type="EMBL" id="MJFZ01001216">
    <property type="protein sequence ID" value="RAW22771.1"/>
    <property type="molecule type" value="Genomic_DNA"/>
</dbReference>
<proteinExistence type="predicted"/>
<gene>
    <name evidence="2" type="ORF">PC110_g20793</name>
    <name evidence="1" type="ORF">PC117_g25150</name>
</gene>
<protein>
    <submittedName>
        <fullName evidence="2">Uncharacterized protein</fullName>
    </submittedName>
</protein>
<organism evidence="2 3">
    <name type="scientific">Phytophthora cactorum</name>
    <dbReference type="NCBI Taxonomy" id="29920"/>
    <lineage>
        <taxon>Eukaryota</taxon>
        <taxon>Sar</taxon>
        <taxon>Stramenopiles</taxon>
        <taxon>Oomycota</taxon>
        <taxon>Peronosporomycetes</taxon>
        <taxon>Peronosporales</taxon>
        <taxon>Peronosporaceae</taxon>
        <taxon>Phytophthora</taxon>
    </lineage>
</organism>
<evidence type="ECO:0000313" key="1">
    <source>
        <dbReference type="EMBL" id="KAG2887470.1"/>
    </source>
</evidence>
<evidence type="ECO:0000313" key="2">
    <source>
        <dbReference type="EMBL" id="RAW22771.1"/>
    </source>
</evidence>
<sequence length="32" mass="3689">MMPPITYVMMALFPQFVWIRLSLDSVVKTCVA</sequence>
<dbReference type="EMBL" id="RCMK01001867">
    <property type="protein sequence ID" value="KAG2887470.1"/>
    <property type="molecule type" value="Genomic_DNA"/>
</dbReference>
<dbReference type="Proteomes" id="UP000251314">
    <property type="component" value="Unassembled WGS sequence"/>
</dbReference>
<dbReference type="Proteomes" id="UP000736787">
    <property type="component" value="Unassembled WGS sequence"/>
</dbReference>
<reference evidence="1" key="2">
    <citation type="submission" date="2018-10" db="EMBL/GenBank/DDBJ databases">
        <title>Effector identification in a new, highly contiguous assembly of the strawberry crown rot pathogen Phytophthora cactorum.</title>
        <authorList>
            <person name="Armitage A.D."/>
            <person name="Nellist C.F."/>
            <person name="Bates H."/>
            <person name="Vickerstaff R.J."/>
            <person name="Harrison R.J."/>
        </authorList>
    </citation>
    <scope>NUCLEOTIDE SEQUENCE</scope>
    <source>
        <strain evidence="1">4040</strain>
    </source>
</reference>
<dbReference type="AlphaFoldDB" id="A0A329REG9"/>
<comment type="caution">
    <text evidence="2">The sequence shown here is derived from an EMBL/GenBank/DDBJ whole genome shotgun (WGS) entry which is preliminary data.</text>
</comment>
<evidence type="ECO:0000313" key="3">
    <source>
        <dbReference type="Proteomes" id="UP000251314"/>
    </source>
</evidence>
<name>A0A329REG9_9STRA</name>
<dbReference type="VEuPathDB" id="FungiDB:PC110_g20793"/>
<reference evidence="2 3" key="1">
    <citation type="submission" date="2018-01" db="EMBL/GenBank/DDBJ databases">
        <title>Draft genome of the strawberry crown rot pathogen Phytophthora cactorum.</title>
        <authorList>
            <person name="Armitage A.D."/>
            <person name="Lysoe E."/>
            <person name="Nellist C.F."/>
            <person name="Harrison R.J."/>
            <person name="Brurberg M.B."/>
        </authorList>
    </citation>
    <scope>NUCLEOTIDE SEQUENCE [LARGE SCALE GENOMIC DNA]</scope>
    <source>
        <strain evidence="2 3">10300</strain>
    </source>
</reference>
<accession>A0A329REG9</accession>